<dbReference type="Pfam" id="PF10727">
    <property type="entry name" value="Rossmann-like"/>
    <property type="match status" value="1"/>
</dbReference>
<evidence type="ECO:0000259" key="1">
    <source>
        <dbReference type="Pfam" id="PF10727"/>
    </source>
</evidence>
<dbReference type="InterPro" id="IPR008927">
    <property type="entry name" value="6-PGluconate_DH-like_C_sf"/>
</dbReference>
<dbReference type="Pfam" id="PF10728">
    <property type="entry name" value="DUF2520"/>
    <property type="match status" value="1"/>
</dbReference>
<dbReference type="HOGENOM" id="CLU_055635_1_0_7"/>
<accession>B8FFS0</accession>
<dbReference type="AlphaFoldDB" id="B8FFS0"/>
<dbReference type="InterPro" id="IPR037108">
    <property type="entry name" value="TM1727-like_C_sf"/>
</dbReference>
<sequence length="290" mass="30127">MTKPAFSIIGCGTVGTCLADLLHRLGYPAAGLASRTRASAEKTAAVVGAGQVFDRVEDAALAGDMVFITTTDDAIGPVCQDISSKKGFKKGAVVLHCSGALSSDLLASARDCGAYAGSMHPLQSFAAAKPGVNLFEGILVSVEGDEPARDMARQAAEDLGAMCAQVDTNSKMLYHAAAVAASNYLVALLHLAFELNQGAGIEPKESLVGLMPLIQGTLKNIEIQGIPNALTGPIARGDVGIVRQHVEEIRAKTPQMLALYQTLGAQTVDIALAKGSIDEKRADELKAVLK</sequence>
<feature type="domain" description="Putative oxidoreductase/dehydrogenase Rossmann-like" evidence="1">
    <location>
        <begin position="7"/>
        <end position="121"/>
    </location>
</feature>
<dbReference type="KEGG" id="dal:Dalk_1778"/>
<dbReference type="eggNOG" id="COG5495">
    <property type="taxonomic scope" value="Bacteria"/>
</dbReference>
<name>B8FFS0_DESAL</name>
<dbReference type="Gene3D" id="1.10.1040.20">
    <property type="entry name" value="ProC-like, C-terminal domain"/>
    <property type="match status" value="1"/>
</dbReference>
<evidence type="ECO:0000313" key="4">
    <source>
        <dbReference type="Proteomes" id="UP000000739"/>
    </source>
</evidence>
<dbReference type="EMBL" id="CP001322">
    <property type="protein sequence ID" value="ACL03475.1"/>
    <property type="molecule type" value="Genomic_DNA"/>
</dbReference>
<evidence type="ECO:0000259" key="2">
    <source>
        <dbReference type="Pfam" id="PF10728"/>
    </source>
</evidence>
<gene>
    <name evidence="3" type="ordered locus">Dalk_1778</name>
</gene>
<proteinExistence type="predicted"/>
<dbReference type="InterPro" id="IPR019665">
    <property type="entry name" value="OxRdtase/DH_put_Rossmann_dom"/>
</dbReference>
<keyword evidence="4" id="KW-1185">Reference proteome</keyword>
<dbReference type="PANTHER" id="PTHR40459">
    <property type="entry name" value="CONSERVED HYPOTHETICAL ALANINE AND LEUCINE RICH PROTEIN"/>
    <property type="match status" value="1"/>
</dbReference>
<protein>
    <submittedName>
        <fullName evidence="3">6-phosphogluconate dehydrogenase NAD-binding</fullName>
    </submittedName>
</protein>
<dbReference type="SUPFAM" id="SSF48179">
    <property type="entry name" value="6-phosphogluconate dehydrogenase C-terminal domain-like"/>
    <property type="match status" value="1"/>
</dbReference>
<dbReference type="Gene3D" id="3.40.50.720">
    <property type="entry name" value="NAD(P)-binding Rossmann-like Domain"/>
    <property type="match status" value="1"/>
</dbReference>
<dbReference type="SUPFAM" id="SSF51735">
    <property type="entry name" value="NAD(P)-binding Rossmann-fold domains"/>
    <property type="match status" value="1"/>
</dbReference>
<dbReference type="InterPro" id="IPR018931">
    <property type="entry name" value="DUF2520"/>
</dbReference>
<feature type="domain" description="DUF2520" evidence="2">
    <location>
        <begin position="139"/>
        <end position="266"/>
    </location>
</feature>
<reference evidence="3 4" key="1">
    <citation type="journal article" date="2012" name="Environ. Microbiol.">
        <title>The genome sequence of Desulfatibacillum alkenivorans AK-01: a blueprint for anaerobic alkane oxidation.</title>
        <authorList>
            <person name="Callaghan A.V."/>
            <person name="Morris B.E."/>
            <person name="Pereira I.A."/>
            <person name="McInerney M.J."/>
            <person name="Austin R.N."/>
            <person name="Groves J.T."/>
            <person name="Kukor J.J."/>
            <person name="Suflita J.M."/>
            <person name="Young L.Y."/>
            <person name="Zylstra G.J."/>
            <person name="Wawrik B."/>
        </authorList>
    </citation>
    <scope>NUCLEOTIDE SEQUENCE [LARGE SCALE GENOMIC DNA]</scope>
    <source>
        <strain evidence="3 4">AK-01</strain>
    </source>
</reference>
<dbReference type="InterPro" id="IPR036291">
    <property type="entry name" value="NAD(P)-bd_dom_sf"/>
</dbReference>
<evidence type="ECO:0000313" key="3">
    <source>
        <dbReference type="EMBL" id="ACL03475.1"/>
    </source>
</evidence>
<organism evidence="3 4">
    <name type="scientific">Desulfatibacillum aliphaticivorans</name>
    <dbReference type="NCBI Taxonomy" id="218208"/>
    <lineage>
        <taxon>Bacteria</taxon>
        <taxon>Pseudomonadati</taxon>
        <taxon>Thermodesulfobacteriota</taxon>
        <taxon>Desulfobacteria</taxon>
        <taxon>Desulfobacterales</taxon>
        <taxon>Desulfatibacillaceae</taxon>
        <taxon>Desulfatibacillum</taxon>
    </lineage>
</organism>
<dbReference type="PANTHER" id="PTHR40459:SF1">
    <property type="entry name" value="CONSERVED HYPOTHETICAL ALANINE AND LEUCINE RICH PROTEIN"/>
    <property type="match status" value="1"/>
</dbReference>
<dbReference type="RefSeq" id="WP_012610909.1">
    <property type="nucleotide sequence ID" value="NC_011768.1"/>
</dbReference>
<dbReference type="Proteomes" id="UP000000739">
    <property type="component" value="Chromosome"/>
</dbReference>